<dbReference type="SUPFAM" id="SSF51658">
    <property type="entry name" value="Xylose isomerase-like"/>
    <property type="match status" value="1"/>
</dbReference>
<dbReference type="InterPro" id="IPR013022">
    <property type="entry name" value="Xyl_isomerase-like_TIM-brl"/>
</dbReference>
<evidence type="ECO:0000313" key="3">
    <source>
        <dbReference type="Proteomes" id="UP000663505"/>
    </source>
</evidence>
<keyword evidence="3" id="KW-1185">Reference proteome</keyword>
<evidence type="ECO:0000259" key="1">
    <source>
        <dbReference type="Pfam" id="PF01261"/>
    </source>
</evidence>
<dbReference type="KEGG" id="afx:JZ786_23525"/>
<sequence>MSLGISTYAVPWHIGIHGYPQATHPLLLHEFLDLAVECGISLVQIGDNLPLEYKTPQELRELRLALEDRGLSVEVGTRSTRPDHLLKHLNICRAIGANLCRTVIPYPRAVESLQDLKLVADQFHDHGVRLAIENHGLHTAEELTILFETLNHPAIGSCVDTINSFSLLETPQQVLGTLLPYSFNVHIKDFEIHRVHHQMGFELHGAPLGAGQLDMHQTVEMICNSGRNPTIILEQWVPFSEDVDSVVATEKNWLYQSIKFLKKFLV</sequence>
<dbReference type="PANTHER" id="PTHR12110">
    <property type="entry name" value="HYDROXYPYRUVATE ISOMERASE"/>
    <property type="match status" value="1"/>
</dbReference>
<protein>
    <submittedName>
        <fullName evidence="2">Sugar phosphate isomerase/epimerase</fullName>
    </submittedName>
</protein>
<dbReference type="GO" id="GO:0016853">
    <property type="term" value="F:isomerase activity"/>
    <property type="evidence" value="ECO:0007669"/>
    <property type="project" value="UniProtKB-KW"/>
</dbReference>
<dbReference type="Gene3D" id="3.20.20.150">
    <property type="entry name" value="Divalent-metal-dependent TIM barrel enzymes"/>
    <property type="match status" value="1"/>
</dbReference>
<organism evidence="2 3">
    <name type="scientific">Alicyclobacillus mengziensis</name>
    <dbReference type="NCBI Taxonomy" id="2931921"/>
    <lineage>
        <taxon>Bacteria</taxon>
        <taxon>Bacillati</taxon>
        <taxon>Bacillota</taxon>
        <taxon>Bacilli</taxon>
        <taxon>Bacillales</taxon>
        <taxon>Alicyclobacillaceae</taxon>
        <taxon>Alicyclobacillus</taxon>
    </lineage>
</organism>
<dbReference type="EMBL" id="CP071182">
    <property type="protein sequence ID" value="QSO47321.1"/>
    <property type="molecule type" value="Genomic_DNA"/>
</dbReference>
<dbReference type="Proteomes" id="UP000663505">
    <property type="component" value="Chromosome"/>
</dbReference>
<keyword evidence="2" id="KW-0413">Isomerase</keyword>
<name>A0A9X7VYA3_9BACL</name>
<proteinExistence type="predicted"/>
<feature type="domain" description="Xylose isomerase-like TIM barrel" evidence="1">
    <location>
        <begin position="33"/>
        <end position="263"/>
    </location>
</feature>
<dbReference type="PANTHER" id="PTHR12110:SF41">
    <property type="entry name" value="INOSOSE DEHYDRATASE"/>
    <property type="match status" value="1"/>
</dbReference>
<accession>A0A9X7VYA3</accession>
<dbReference type="InterPro" id="IPR050312">
    <property type="entry name" value="IolE/XylAMocC-like"/>
</dbReference>
<dbReference type="AlphaFoldDB" id="A0A9X7VYA3"/>
<dbReference type="InterPro" id="IPR036237">
    <property type="entry name" value="Xyl_isomerase-like_sf"/>
</dbReference>
<evidence type="ECO:0000313" key="2">
    <source>
        <dbReference type="EMBL" id="QSO47321.1"/>
    </source>
</evidence>
<gene>
    <name evidence="2" type="ORF">JZ786_23525</name>
</gene>
<dbReference type="Pfam" id="PF01261">
    <property type="entry name" value="AP_endonuc_2"/>
    <property type="match status" value="1"/>
</dbReference>
<reference evidence="2 3" key="1">
    <citation type="submission" date="2021-02" db="EMBL/GenBank/DDBJ databases">
        <title>Alicyclobacillus curvatus sp. nov. and Alicyclobacillus mengziensis sp. nov., two acidophilic bacteria isolated from acid mine drainage.</title>
        <authorList>
            <person name="Huang Y."/>
        </authorList>
    </citation>
    <scope>NUCLEOTIDE SEQUENCE [LARGE SCALE GENOMIC DNA]</scope>
    <source>
        <strain evidence="2 3">S30H14</strain>
    </source>
</reference>